<keyword evidence="3" id="KW-0514">Muscle protein</keyword>
<dbReference type="InterPro" id="IPR050230">
    <property type="entry name" value="CALM/Myosin/TropC-like"/>
</dbReference>
<gene>
    <name evidence="5" type="ORF">FSP39_014076</name>
</gene>
<dbReference type="SMART" id="SM00054">
    <property type="entry name" value="EFh"/>
    <property type="match status" value="3"/>
</dbReference>
<feature type="domain" description="EF-hand" evidence="4">
    <location>
        <begin position="46"/>
        <end position="81"/>
    </location>
</feature>
<evidence type="ECO:0000313" key="6">
    <source>
        <dbReference type="Proteomes" id="UP001186944"/>
    </source>
</evidence>
<comment type="caution">
    <text evidence="5">The sequence shown here is derived from an EMBL/GenBank/DDBJ whole genome shotgun (WGS) entry which is preliminary data.</text>
</comment>
<evidence type="ECO:0000256" key="3">
    <source>
        <dbReference type="ARBA" id="ARBA00023179"/>
    </source>
</evidence>
<dbReference type="FunFam" id="1.10.238.10:FF:000001">
    <property type="entry name" value="Calmodulin 1"/>
    <property type="match status" value="1"/>
</dbReference>
<dbReference type="GO" id="GO:0016460">
    <property type="term" value="C:myosin II complex"/>
    <property type="evidence" value="ECO:0007669"/>
    <property type="project" value="TreeGrafter"/>
</dbReference>
<dbReference type="AlphaFoldDB" id="A0AA88XMB6"/>
<dbReference type="Pfam" id="PF00036">
    <property type="entry name" value="EF-hand_1"/>
    <property type="match status" value="1"/>
</dbReference>
<dbReference type="InterPro" id="IPR002048">
    <property type="entry name" value="EF_hand_dom"/>
</dbReference>
<evidence type="ECO:0000259" key="4">
    <source>
        <dbReference type="PROSITE" id="PS50222"/>
    </source>
</evidence>
<dbReference type="InterPro" id="IPR018247">
    <property type="entry name" value="EF_Hand_1_Ca_BS"/>
</dbReference>
<dbReference type="PANTHER" id="PTHR23048">
    <property type="entry name" value="MYOSIN LIGHT CHAIN 1, 3"/>
    <property type="match status" value="1"/>
</dbReference>
<protein>
    <recommendedName>
        <fullName evidence="4">EF-hand domain-containing protein</fullName>
    </recommendedName>
</protein>
<dbReference type="PANTHER" id="PTHR23048:SF59">
    <property type="entry name" value="EF-HAND SUPERFAMILY PROTEIN"/>
    <property type="match status" value="1"/>
</dbReference>
<evidence type="ECO:0000313" key="5">
    <source>
        <dbReference type="EMBL" id="KAK3088055.1"/>
    </source>
</evidence>
<dbReference type="InterPro" id="IPR011992">
    <property type="entry name" value="EF-hand-dom_pair"/>
</dbReference>
<evidence type="ECO:0000256" key="2">
    <source>
        <dbReference type="ARBA" id="ARBA00022837"/>
    </source>
</evidence>
<keyword evidence="2" id="KW-0106">Calcium</keyword>
<dbReference type="Gene3D" id="1.10.238.10">
    <property type="entry name" value="EF-hand"/>
    <property type="match status" value="2"/>
</dbReference>
<dbReference type="PROSITE" id="PS00018">
    <property type="entry name" value="EF_HAND_1"/>
    <property type="match status" value="2"/>
</dbReference>
<dbReference type="Proteomes" id="UP001186944">
    <property type="component" value="Unassembled WGS sequence"/>
</dbReference>
<keyword evidence="1" id="KW-0677">Repeat</keyword>
<organism evidence="5 6">
    <name type="scientific">Pinctada imbricata</name>
    <name type="common">Atlantic pearl-oyster</name>
    <name type="synonym">Pinctada martensii</name>
    <dbReference type="NCBI Taxonomy" id="66713"/>
    <lineage>
        <taxon>Eukaryota</taxon>
        <taxon>Metazoa</taxon>
        <taxon>Spiralia</taxon>
        <taxon>Lophotrochozoa</taxon>
        <taxon>Mollusca</taxon>
        <taxon>Bivalvia</taxon>
        <taxon>Autobranchia</taxon>
        <taxon>Pteriomorphia</taxon>
        <taxon>Pterioida</taxon>
        <taxon>Pterioidea</taxon>
        <taxon>Pteriidae</taxon>
        <taxon>Pinctada</taxon>
    </lineage>
</organism>
<name>A0AA88XMB6_PINIB</name>
<proteinExistence type="predicted"/>
<keyword evidence="6" id="KW-1185">Reference proteome</keyword>
<accession>A0AA88XMB6</accession>
<reference evidence="5" key="1">
    <citation type="submission" date="2019-08" db="EMBL/GenBank/DDBJ databases">
        <title>The improved chromosome-level genome for the pearl oyster Pinctada fucata martensii using PacBio sequencing and Hi-C.</title>
        <authorList>
            <person name="Zheng Z."/>
        </authorList>
    </citation>
    <scope>NUCLEOTIDE SEQUENCE</scope>
    <source>
        <strain evidence="5">ZZ-2019</strain>
        <tissue evidence="5">Adductor muscle</tissue>
    </source>
</reference>
<dbReference type="SUPFAM" id="SSF47473">
    <property type="entry name" value="EF-hand"/>
    <property type="match status" value="1"/>
</dbReference>
<dbReference type="CDD" id="cd00051">
    <property type="entry name" value="EFh"/>
    <property type="match status" value="2"/>
</dbReference>
<evidence type="ECO:0000256" key="1">
    <source>
        <dbReference type="ARBA" id="ARBA00022737"/>
    </source>
</evidence>
<sequence>MRSMGQNPTEMELKKIIEEVDKDGDGEIDFPEFMAMMGKKYRKIVSEEEEIKQAFRVFDQDGDGKITFKELKAVLTSIGEKMTEEEFRNLMREADLNGDGEISYDGRKSTIYFITTCVADDGVGGG</sequence>
<dbReference type="EMBL" id="VSWD01000011">
    <property type="protein sequence ID" value="KAK3088055.1"/>
    <property type="molecule type" value="Genomic_DNA"/>
</dbReference>
<dbReference type="PROSITE" id="PS50222">
    <property type="entry name" value="EF_HAND_2"/>
    <property type="match status" value="2"/>
</dbReference>
<feature type="domain" description="EF-hand" evidence="4">
    <location>
        <begin position="8"/>
        <end position="43"/>
    </location>
</feature>
<dbReference type="Pfam" id="PF13499">
    <property type="entry name" value="EF-hand_7"/>
    <property type="match status" value="1"/>
</dbReference>
<dbReference type="GO" id="GO:0005509">
    <property type="term" value="F:calcium ion binding"/>
    <property type="evidence" value="ECO:0007669"/>
    <property type="project" value="InterPro"/>
</dbReference>